<feature type="transmembrane region" description="Helical" evidence="1">
    <location>
        <begin position="90"/>
        <end position="110"/>
    </location>
</feature>
<keyword evidence="5" id="KW-1185">Reference proteome</keyword>
<evidence type="ECO:0008006" key="6">
    <source>
        <dbReference type="Google" id="ProtNLM"/>
    </source>
</evidence>
<accession>A0A364YBK2</accession>
<organism evidence="4 5">
    <name type="scientific">Pseudochryseolinea flava</name>
    <dbReference type="NCBI Taxonomy" id="2059302"/>
    <lineage>
        <taxon>Bacteria</taxon>
        <taxon>Pseudomonadati</taxon>
        <taxon>Bacteroidota</taxon>
        <taxon>Cytophagia</taxon>
        <taxon>Cytophagales</taxon>
        <taxon>Fulvivirgaceae</taxon>
        <taxon>Pseudochryseolinea</taxon>
    </lineage>
</organism>
<dbReference type="Proteomes" id="UP000251889">
    <property type="component" value="Unassembled WGS sequence"/>
</dbReference>
<evidence type="ECO:0000313" key="4">
    <source>
        <dbReference type="EMBL" id="RAW03442.1"/>
    </source>
</evidence>
<keyword evidence="1" id="KW-0812">Transmembrane</keyword>
<dbReference type="EMBL" id="QMFY01000001">
    <property type="protein sequence ID" value="RAW03442.1"/>
    <property type="molecule type" value="Genomic_DNA"/>
</dbReference>
<dbReference type="Gene3D" id="3.55.50.30">
    <property type="match status" value="1"/>
</dbReference>
<dbReference type="PIRSF" id="PIRSF018266">
    <property type="entry name" value="FecR"/>
    <property type="match status" value="1"/>
</dbReference>
<proteinExistence type="predicted"/>
<comment type="caution">
    <text evidence="4">The sequence shown here is derived from an EMBL/GenBank/DDBJ whole genome shotgun (WGS) entry which is preliminary data.</text>
</comment>
<dbReference type="Pfam" id="PF16344">
    <property type="entry name" value="FecR_C"/>
    <property type="match status" value="1"/>
</dbReference>
<evidence type="ECO:0000259" key="2">
    <source>
        <dbReference type="Pfam" id="PF04773"/>
    </source>
</evidence>
<feature type="domain" description="FecR protein" evidence="2">
    <location>
        <begin position="127"/>
        <end position="217"/>
    </location>
</feature>
<sequence length="332" mass="37306">MNNLPTHIDELISKYLAGEASPEEATQVNTWAAADDSNKKYLQQLEFIFKKTPAIQKWQDFDTDAAWSKMRSKLKEGSTKTVELHPRRSFHYLQIAASIVIVLGIGFGIYQMMDINKPANVVAVSSTKETKSDTLPDGSNVFLNKLTELDYAFDKKDKTHRIKLRGEAYFHVKHEDDKKFLVEAEGIFIKDIGTSFNVKAYPNTNTIEVVVEEGEVQFYSKDNPGVYLQAGGRGVYNKKDKTFTVEPPQANVLAYKTKFFSFSDARLGDVVEALNNVYEKKLSIGSQLENCLLTVSFNNEDLNEIANIIGETLNLKVTVTRDGFLLDGDGCE</sequence>
<dbReference type="RefSeq" id="WP_112745656.1">
    <property type="nucleotide sequence ID" value="NZ_QMFY01000001.1"/>
</dbReference>
<feature type="domain" description="Protein FecR C-terminal" evidence="3">
    <location>
        <begin position="260"/>
        <end position="320"/>
    </location>
</feature>
<name>A0A364YBK2_9BACT</name>
<dbReference type="AlphaFoldDB" id="A0A364YBK2"/>
<evidence type="ECO:0000256" key="1">
    <source>
        <dbReference type="SAM" id="Phobius"/>
    </source>
</evidence>
<keyword evidence="1" id="KW-0472">Membrane</keyword>
<evidence type="ECO:0000313" key="5">
    <source>
        <dbReference type="Proteomes" id="UP000251889"/>
    </source>
</evidence>
<dbReference type="PANTHER" id="PTHR30273">
    <property type="entry name" value="PERIPLASMIC SIGNAL SENSOR AND SIGMA FACTOR ACTIVATOR FECR-RELATED"/>
    <property type="match status" value="1"/>
</dbReference>
<dbReference type="Pfam" id="PF04773">
    <property type="entry name" value="FecR"/>
    <property type="match status" value="1"/>
</dbReference>
<protein>
    <recommendedName>
        <fullName evidence="6">FecR protein domain-containing protein</fullName>
    </recommendedName>
</protein>
<evidence type="ECO:0000259" key="3">
    <source>
        <dbReference type="Pfam" id="PF16344"/>
    </source>
</evidence>
<keyword evidence="1" id="KW-1133">Transmembrane helix</keyword>
<dbReference type="OrthoDB" id="1452822at2"/>
<dbReference type="GO" id="GO:0016989">
    <property type="term" value="F:sigma factor antagonist activity"/>
    <property type="evidence" value="ECO:0007669"/>
    <property type="project" value="TreeGrafter"/>
</dbReference>
<gene>
    <name evidence="4" type="ORF">DQQ10_04975</name>
</gene>
<dbReference type="InterPro" id="IPR006860">
    <property type="entry name" value="FecR"/>
</dbReference>
<reference evidence="4 5" key="1">
    <citation type="submission" date="2018-06" db="EMBL/GenBank/DDBJ databases">
        <title>Chryseolinea flavus sp. nov., a member of the phylum Bacteroidetes isolated from soil.</title>
        <authorList>
            <person name="Li Y."/>
            <person name="Wang J."/>
        </authorList>
    </citation>
    <scope>NUCLEOTIDE SEQUENCE [LARGE SCALE GENOMIC DNA]</scope>
    <source>
        <strain evidence="4 5">SDU1-6</strain>
    </source>
</reference>
<dbReference type="InterPro" id="IPR012373">
    <property type="entry name" value="Ferrdict_sens_TM"/>
</dbReference>
<dbReference type="InterPro" id="IPR032508">
    <property type="entry name" value="FecR_C"/>
</dbReference>
<dbReference type="PANTHER" id="PTHR30273:SF2">
    <property type="entry name" value="PROTEIN FECR"/>
    <property type="match status" value="1"/>
</dbReference>
<dbReference type="Gene3D" id="2.60.120.1440">
    <property type="match status" value="1"/>
</dbReference>